<dbReference type="EMBL" id="UIGR01000003">
    <property type="protein sequence ID" value="SUY93553.1"/>
    <property type="molecule type" value="Genomic_DNA"/>
</dbReference>
<name>A0AAX2MGT8_CHRVL</name>
<comment type="caution">
    <text evidence="2">The sequence shown here is derived from an EMBL/GenBank/DDBJ whole genome shotgun (WGS) entry which is preliminary data.</text>
</comment>
<evidence type="ECO:0000313" key="3">
    <source>
        <dbReference type="Proteomes" id="UP000254029"/>
    </source>
</evidence>
<proteinExistence type="predicted"/>
<dbReference type="AlphaFoldDB" id="A0AAX2MGT8"/>
<evidence type="ECO:0000313" key="1">
    <source>
        <dbReference type="EMBL" id="SUX32928.1"/>
    </source>
</evidence>
<evidence type="ECO:0000313" key="2">
    <source>
        <dbReference type="EMBL" id="SUY93553.1"/>
    </source>
</evidence>
<evidence type="ECO:0008006" key="4">
    <source>
        <dbReference type="Google" id="ProtNLM"/>
    </source>
</evidence>
<dbReference type="RefSeq" id="WP_076228063.1">
    <property type="nucleotide sequence ID" value="NZ_JBHMEH010000088.1"/>
</dbReference>
<organism evidence="2 3">
    <name type="scientific">Chromobacterium violaceum</name>
    <dbReference type="NCBI Taxonomy" id="536"/>
    <lineage>
        <taxon>Bacteria</taxon>
        <taxon>Pseudomonadati</taxon>
        <taxon>Pseudomonadota</taxon>
        <taxon>Betaproteobacteria</taxon>
        <taxon>Neisseriales</taxon>
        <taxon>Chromobacteriaceae</taxon>
        <taxon>Chromobacterium</taxon>
    </lineage>
</organism>
<reference evidence="2 3" key="1">
    <citation type="submission" date="2018-06" db="EMBL/GenBank/DDBJ databases">
        <authorList>
            <consortium name="Pathogen Informatics"/>
            <person name="Doyle S."/>
        </authorList>
    </citation>
    <scope>NUCLEOTIDE SEQUENCE [LARGE SCALE GENOMIC DNA]</scope>
    <source>
        <strain evidence="2 3">NCTC8684</strain>
    </source>
</reference>
<dbReference type="Proteomes" id="UP000254029">
    <property type="component" value="Unassembled WGS sequence"/>
</dbReference>
<dbReference type="EMBL" id="UIGR01000001">
    <property type="protein sequence ID" value="SUX32928.1"/>
    <property type="molecule type" value="Genomic_DNA"/>
</dbReference>
<dbReference type="InterPro" id="IPR019289">
    <property type="entry name" value="Phage_tail_E/E"/>
</dbReference>
<gene>
    <name evidence="1" type="ORF">NCTC8684_02011</name>
    <name evidence="2" type="ORF">NCTC8684_04690</name>
</gene>
<protein>
    <recommendedName>
        <fullName evidence="4">Phage tail assembly protein</fullName>
    </recommendedName>
</protein>
<sequence>MSKYTLKFPFTNAGGQHIETIEMRRLKRSDLKAAVQFSKDDVDQEDFLLARLSGLTMEDIGQLDIADSKALTDFFRRMAEGSTESESS</sequence>
<dbReference type="Pfam" id="PF10109">
    <property type="entry name" value="Phage_TAC_7"/>
    <property type="match status" value="1"/>
</dbReference>
<accession>A0AAX2MGT8</accession>